<dbReference type="RefSeq" id="WP_253543159.1">
    <property type="nucleotide sequence ID" value="NZ_JAMYWC010000015.1"/>
</dbReference>
<dbReference type="SUPFAM" id="SSF56349">
    <property type="entry name" value="DNA breaking-rejoining enzymes"/>
    <property type="match status" value="1"/>
</dbReference>
<dbReference type="InterPro" id="IPR013762">
    <property type="entry name" value="Integrase-like_cat_sf"/>
</dbReference>
<dbReference type="InterPro" id="IPR002104">
    <property type="entry name" value="Integrase_catalytic"/>
</dbReference>
<proteinExistence type="predicted"/>
<evidence type="ECO:0000256" key="1">
    <source>
        <dbReference type="ARBA" id="ARBA00023125"/>
    </source>
</evidence>
<sequence>MKTSPAAAVPTRAQFAALRAWLQGVRPAAVASRWLSADPDAEWTDGEAQRALRAIRTELAQIALRHGREPLAKLLASGAHGAAAVDALLPGLRDLERLGSPAPSPKHGVQLWFAAPLARRLANAGVRTLGELVTLANDLGASWWRRVPRVGRHAAATVVRTLVASEATLGRLGAHVTGAALPAPLLAPPLTPAAPRAVPLEAIRLPAQFDGSAGVNRGEPRRCRITATNDYAAIQTWLSLWPAGSHTWRAYRKEAERFLAWAILERGKAFSDLLTDDCLAYRGFLATPARGPRWNGPPVARHLPGWRPFQGALSSRSRAYAEQVLDALCAWLVGRHYLDSNPWEGVPALRVAEPAIDPERAVPEPIWQVLVPWLAQQAADDARWRTIRAAVLLLRDSGMRIFEAAAAERAGLRATGGDGPLWGEVRVVGKRNKVRWVPVSRRAYEALTLHWRDRGVEHAGEGSLLVPALADTLPRVRAKVAAGRVGYSDRGLRKLVERAAETFKAYLEEAHPELVAQSGHLHPHAYRHAFGTASAEADVPVDVVQSYLGHASPATTAIYNKAGARRRQREIAKLLAQ</sequence>
<comment type="caution">
    <text evidence="4">The sequence shown here is derived from an EMBL/GenBank/DDBJ whole genome shotgun (WGS) entry which is preliminary data.</text>
</comment>
<reference evidence="5" key="1">
    <citation type="journal article" date="2023" name="Front. Microbiol.">
        <title>Ralstonia chuxiongensis sp. nov., Ralstonia mojiangensis sp. nov., and Ralstonia soli sp. nov., isolated from tobacco fields, are three novel species in the family Burkholderiaceae.</title>
        <authorList>
            <person name="Lu C.H."/>
            <person name="Zhang Y.Y."/>
            <person name="Jiang N."/>
            <person name="Chen W."/>
            <person name="Shao X."/>
            <person name="Zhao Z.M."/>
            <person name="Lu W.L."/>
            <person name="Hu X."/>
            <person name="Xi Y.X."/>
            <person name="Zou S.Y."/>
            <person name="Wei Q.J."/>
            <person name="Lin Z.L."/>
            <person name="Gong L."/>
            <person name="Gai X.T."/>
            <person name="Zhang L.Q."/>
            <person name="Li J.Y."/>
            <person name="Jin Y."/>
            <person name="Xia Z.Y."/>
        </authorList>
    </citation>
    <scope>NUCLEOTIDE SEQUENCE [LARGE SCALE GENOMIC DNA]</scope>
    <source>
        <strain evidence="5">21YRMH01-3</strain>
    </source>
</reference>
<dbReference type="GO" id="GO:0015074">
    <property type="term" value="P:DNA integration"/>
    <property type="evidence" value="ECO:0007669"/>
    <property type="project" value="InterPro"/>
</dbReference>
<dbReference type="InterPro" id="IPR011010">
    <property type="entry name" value="DNA_brk_join_enz"/>
</dbReference>
<dbReference type="AlphaFoldDB" id="A0AA41WVT7"/>
<feature type="domain" description="Tyr recombinase" evidence="3">
    <location>
        <begin position="361"/>
        <end position="573"/>
    </location>
</feature>
<evidence type="ECO:0000256" key="2">
    <source>
        <dbReference type="ARBA" id="ARBA00023172"/>
    </source>
</evidence>
<dbReference type="Pfam" id="PF00589">
    <property type="entry name" value="Phage_integrase"/>
    <property type="match status" value="1"/>
</dbReference>
<dbReference type="CDD" id="cd00397">
    <property type="entry name" value="DNA_BRE_C"/>
    <property type="match status" value="1"/>
</dbReference>
<dbReference type="GO" id="GO:0003677">
    <property type="term" value="F:DNA binding"/>
    <property type="evidence" value="ECO:0007669"/>
    <property type="project" value="UniProtKB-KW"/>
</dbReference>
<dbReference type="Gene3D" id="1.10.443.10">
    <property type="entry name" value="Intergrase catalytic core"/>
    <property type="match status" value="1"/>
</dbReference>
<accession>A0AA41WVT7</accession>
<dbReference type="EMBL" id="JAMYWC010000015">
    <property type="protein sequence ID" value="MCP1175871.1"/>
    <property type="molecule type" value="Genomic_DNA"/>
</dbReference>
<keyword evidence="2" id="KW-0233">DNA recombination</keyword>
<dbReference type="InterPro" id="IPR022169">
    <property type="entry name" value="DUF3701"/>
</dbReference>
<dbReference type="Gene3D" id="1.10.150.130">
    <property type="match status" value="1"/>
</dbReference>
<evidence type="ECO:0000313" key="5">
    <source>
        <dbReference type="Proteomes" id="UP001162793"/>
    </source>
</evidence>
<organism evidence="4 5">
    <name type="scientific">Ralstonia chuxiongensis</name>
    <dbReference type="NCBI Taxonomy" id="2957504"/>
    <lineage>
        <taxon>Bacteria</taxon>
        <taxon>Pseudomonadati</taxon>
        <taxon>Pseudomonadota</taxon>
        <taxon>Betaproteobacteria</taxon>
        <taxon>Burkholderiales</taxon>
        <taxon>Burkholderiaceae</taxon>
        <taxon>Ralstonia</taxon>
    </lineage>
</organism>
<dbReference type="Proteomes" id="UP001162793">
    <property type="component" value="Unassembled WGS sequence"/>
</dbReference>
<dbReference type="InterPro" id="IPR010998">
    <property type="entry name" value="Integrase_recombinase_N"/>
</dbReference>
<evidence type="ECO:0000313" key="4">
    <source>
        <dbReference type="EMBL" id="MCP1175871.1"/>
    </source>
</evidence>
<gene>
    <name evidence="4" type="ORF">NKG59_26185</name>
</gene>
<keyword evidence="1" id="KW-0238">DNA-binding</keyword>
<name>A0AA41WVT7_9RALS</name>
<dbReference type="PROSITE" id="PS51898">
    <property type="entry name" value="TYR_RECOMBINASE"/>
    <property type="match status" value="1"/>
</dbReference>
<dbReference type="GO" id="GO:0006310">
    <property type="term" value="P:DNA recombination"/>
    <property type="evidence" value="ECO:0007669"/>
    <property type="project" value="UniProtKB-KW"/>
</dbReference>
<protein>
    <submittedName>
        <fullName evidence="4">Site-specific integrase</fullName>
    </submittedName>
</protein>
<keyword evidence="5" id="KW-1185">Reference proteome</keyword>
<dbReference type="Pfam" id="PF12482">
    <property type="entry name" value="DUF3701"/>
    <property type="match status" value="1"/>
</dbReference>
<evidence type="ECO:0000259" key="3">
    <source>
        <dbReference type="PROSITE" id="PS51898"/>
    </source>
</evidence>